<keyword evidence="4" id="KW-0479">Metal-binding</keyword>
<dbReference type="Proteomes" id="UP000663828">
    <property type="component" value="Unassembled WGS sequence"/>
</dbReference>
<keyword evidence="11" id="KW-1185">Reference proteome</keyword>
<dbReference type="GO" id="GO:0005783">
    <property type="term" value="C:endoplasmic reticulum"/>
    <property type="evidence" value="ECO:0007669"/>
    <property type="project" value="TreeGrafter"/>
</dbReference>
<dbReference type="InterPro" id="IPR013120">
    <property type="entry name" value="FAR_NAD-bd"/>
</dbReference>
<keyword evidence="1" id="KW-0596">Phosphopantetheine</keyword>
<sequence>MTSRDSKVFTKPSFWECDHCKRLLKHGEFRLNCTVCLDYDQCETCATSDVSSHPHRLVREIAYGYVEQVESSRQDLANRIRTAISTYEDRFCMGVRDGDSYSWETFKVIGERIMKLSHGLRRLMKPREFIGICASNRPEWLITDFACILQSFITVPIYCQFTDREVSYIVQNTPLSIVVCDREMLPKFVRIHGECPSLRHIICMDPVDESMSKIDGLFIHRMTTIERFGSMKQYEFVMSEPDDCVTIIYTSGSSGFPKGAMISASAFQSNFPPLNLSFRDEHVKFCYRPLAWATDRQGSIAVFLSGGRIGFSTGNVDLLMEELLLVRPTSFSGPPTIWNKIYSEYKATLSLMTADQSDEDAAKTEEMLLKQFAKLIPNRCRVLSIGGAMVSGTVLDFMKRCFSGQCEIMESYGTTECGSISFDNVVEASVEYRLESVIEMGYTVEDKPFARGELLVKTNKMFSGYINNPEETKVAFTDDGYFRTGDIVEVHHVENGQAIIRIIDRKKNFFKLSQGQFVSPEFLENIYRQSAFVEQIYIHGNLLEDSVIAVIVPNREYAQAFMKKHHLNAELNSYREAEKLLCDAIMNDMRSLATKESLRKHEIPSRCIISFEPFTSENGLLTSSMKLCRYRLVAHFHDRLKATESIEDRLKSLVKKAIGRDFSSTSSTNIISLGNDSLAAVRLSRSIQNDLGVSIPLHLLFDSNMTLESLTQMIEDPSRLASRSNSIKSRLLQDAAEVLNVNIEETKDAKDSPAIVFITGTTGFVGGFLLAELLKVYPYNCKFICLVRCDMSTPPLDRIRKNMIFLQLWNETYEDRIVAVRGDLAQEYFGMEMETYSALANETDVIFHCGTVVNFVLPYEHLYSSNVFGTREVIRFASHHSMRCIPIHYISTMSVLPSTVEHEVHIDEVSTGHLRTGYAQSKWVAEKLIAEAVRLGLSVTIYRLGSIWADSETGACNQHDIFTLFIRAMMKTGCFPTTATNTRLNGLPVNLAVQGIVSLSRQWSNINGKVHHIVPFGEGISFENLIVCMRQCGMTLNDVSYEEWKRRVAEQSESVVEFFSENPFERTVPIRDSSTSTIGCEVLDDIFVMKWLKFILNHIIGDPAV</sequence>
<dbReference type="PANTHER" id="PTHR43272">
    <property type="entry name" value="LONG-CHAIN-FATTY-ACID--COA LIGASE"/>
    <property type="match status" value="1"/>
</dbReference>
<dbReference type="InterPro" id="IPR009081">
    <property type="entry name" value="PP-bd_ACP"/>
</dbReference>
<dbReference type="InterPro" id="IPR042099">
    <property type="entry name" value="ANL_N_sf"/>
</dbReference>
<evidence type="ECO:0000256" key="7">
    <source>
        <dbReference type="ARBA" id="ARBA00022833"/>
    </source>
</evidence>
<keyword evidence="6" id="KW-0276">Fatty acid metabolism</keyword>
<dbReference type="Pfam" id="PF00501">
    <property type="entry name" value="AMP-binding"/>
    <property type="match status" value="1"/>
</dbReference>
<evidence type="ECO:0000256" key="3">
    <source>
        <dbReference type="ARBA" id="ARBA00022598"/>
    </source>
</evidence>
<dbReference type="GO" id="GO:0008270">
    <property type="term" value="F:zinc ion binding"/>
    <property type="evidence" value="ECO:0007669"/>
    <property type="project" value="UniProtKB-KW"/>
</dbReference>
<dbReference type="Gene3D" id="1.10.1200.10">
    <property type="entry name" value="ACP-like"/>
    <property type="match status" value="1"/>
</dbReference>
<gene>
    <name evidence="10" type="ORF">XAT740_LOCUS26477</name>
</gene>
<dbReference type="Gene3D" id="3.30.60.90">
    <property type="match status" value="1"/>
</dbReference>
<evidence type="ECO:0000256" key="1">
    <source>
        <dbReference type="ARBA" id="ARBA00022450"/>
    </source>
</evidence>
<comment type="caution">
    <text evidence="10">The sequence shown here is derived from an EMBL/GenBank/DDBJ whole genome shotgun (WGS) entry which is preliminary data.</text>
</comment>
<dbReference type="SUPFAM" id="SSF56801">
    <property type="entry name" value="Acetyl-CoA synthetase-like"/>
    <property type="match status" value="1"/>
</dbReference>
<dbReference type="InterPro" id="IPR036291">
    <property type="entry name" value="NAD(P)-bd_dom_sf"/>
</dbReference>
<dbReference type="Pfam" id="PF00550">
    <property type="entry name" value="PP-binding"/>
    <property type="match status" value="1"/>
</dbReference>
<dbReference type="EC" id="6.2.1.3" evidence="8"/>
<dbReference type="Gene3D" id="3.40.50.720">
    <property type="entry name" value="NAD(P)-binding Rossmann-like Domain"/>
    <property type="match status" value="1"/>
</dbReference>
<dbReference type="CDD" id="cd05235">
    <property type="entry name" value="SDR_e1"/>
    <property type="match status" value="1"/>
</dbReference>
<proteinExistence type="predicted"/>
<evidence type="ECO:0000256" key="4">
    <source>
        <dbReference type="ARBA" id="ARBA00022723"/>
    </source>
</evidence>
<dbReference type="GO" id="GO:0004467">
    <property type="term" value="F:long-chain fatty acid-CoA ligase activity"/>
    <property type="evidence" value="ECO:0007669"/>
    <property type="project" value="UniProtKB-EC"/>
</dbReference>
<dbReference type="AlphaFoldDB" id="A0A815A6T5"/>
<evidence type="ECO:0000256" key="5">
    <source>
        <dbReference type="ARBA" id="ARBA00022771"/>
    </source>
</evidence>
<name>A0A815A6T5_ADIRI</name>
<accession>A0A815A6T5</accession>
<dbReference type="Pfam" id="PF07993">
    <property type="entry name" value="NAD_binding_4"/>
    <property type="match status" value="1"/>
</dbReference>
<keyword evidence="3" id="KW-0436">Ligase</keyword>
<keyword evidence="6" id="KW-0443">Lipid metabolism</keyword>
<evidence type="ECO:0000256" key="2">
    <source>
        <dbReference type="ARBA" id="ARBA00022553"/>
    </source>
</evidence>
<keyword evidence="5" id="KW-0863">Zinc-finger</keyword>
<dbReference type="GO" id="GO:0016020">
    <property type="term" value="C:membrane"/>
    <property type="evidence" value="ECO:0007669"/>
    <property type="project" value="TreeGrafter"/>
</dbReference>
<dbReference type="PANTHER" id="PTHR43272:SF91">
    <property type="entry name" value="CARRIER DOMAIN-CONTAINING PROTEIN"/>
    <property type="match status" value="1"/>
</dbReference>
<evidence type="ECO:0000313" key="10">
    <source>
        <dbReference type="EMBL" id="CAF1255206.1"/>
    </source>
</evidence>
<organism evidence="10 11">
    <name type="scientific">Adineta ricciae</name>
    <name type="common">Rotifer</name>
    <dbReference type="NCBI Taxonomy" id="249248"/>
    <lineage>
        <taxon>Eukaryota</taxon>
        <taxon>Metazoa</taxon>
        <taxon>Spiralia</taxon>
        <taxon>Gnathifera</taxon>
        <taxon>Rotifera</taxon>
        <taxon>Eurotatoria</taxon>
        <taxon>Bdelloidea</taxon>
        <taxon>Adinetida</taxon>
        <taxon>Adinetidae</taxon>
        <taxon>Adineta</taxon>
    </lineage>
</organism>
<dbReference type="NCBIfam" id="TIGR01746">
    <property type="entry name" value="Thioester-redct"/>
    <property type="match status" value="1"/>
</dbReference>
<dbReference type="SUPFAM" id="SSF57850">
    <property type="entry name" value="RING/U-box"/>
    <property type="match status" value="1"/>
</dbReference>
<evidence type="ECO:0000256" key="8">
    <source>
        <dbReference type="ARBA" id="ARBA00026121"/>
    </source>
</evidence>
<dbReference type="SUPFAM" id="SSF47336">
    <property type="entry name" value="ACP-like"/>
    <property type="match status" value="1"/>
</dbReference>
<dbReference type="Gene3D" id="3.40.50.12780">
    <property type="entry name" value="N-terminal domain of ligase-like"/>
    <property type="match status" value="1"/>
</dbReference>
<dbReference type="InterPro" id="IPR036736">
    <property type="entry name" value="ACP-like_sf"/>
</dbReference>
<evidence type="ECO:0000313" key="11">
    <source>
        <dbReference type="Proteomes" id="UP000663828"/>
    </source>
</evidence>
<keyword evidence="2" id="KW-0597">Phosphoprotein</keyword>
<evidence type="ECO:0000259" key="9">
    <source>
        <dbReference type="PROSITE" id="PS50075"/>
    </source>
</evidence>
<dbReference type="PROSITE" id="PS00455">
    <property type="entry name" value="AMP_BINDING"/>
    <property type="match status" value="1"/>
</dbReference>
<dbReference type="InterPro" id="IPR043145">
    <property type="entry name" value="Znf_ZZ_sf"/>
</dbReference>
<dbReference type="InterPro" id="IPR000873">
    <property type="entry name" value="AMP-dep_synth/lig_dom"/>
</dbReference>
<protein>
    <recommendedName>
        <fullName evidence="8">long-chain-fatty-acid--CoA ligase</fullName>
        <ecNumber evidence="8">6.2.1.3</ecNumber>
    </recommendedName>
</protein>
<feature type="domain" description="Carrier" evidence="9">
    <location>
        <begin position="641"/>
        <end position="718"/>
    </location>
</feature>
<keyword evidence="7" id="KW-0862">Zinc</keyword>
<dbReference type="InterPro" id="IPR020845">
    <property type="entry name" value="AMP-binding_CS"/>
</dbReference>
<evidence type="ECO:0000256" key="6">
    <source>
        <dbReference type="ARBA" id="ARBA00022832"/>
    </source>
</evidence>
<dbReference type="SUPFAM" id="SSF51735">
    <property type="entry name" value="NAD(P)-binding Rossmann-fold domains"/>
    <property type="match status" value="1"/>
</dbReference>
<dbReference type="EMBL" id="CAJNOR010002154">
    <property type="protein sequence ID" value="CAF1255206.1"/>
    <property type="molecule type" value="Genomic_DNA"/>
</dbReference>
<dbReference type="InterPro" id="IPR010080">
    <property type="entry name" value="Thioester_reductase-like_dom"/>
</dbReference>
<reference evidence="10" key="1">
    <citation type="submission" date="2021-02" db="EMBL/GenBank/DDBJ databases">
        <authorList>
            <person name="Nowell W R."/>
        </authorList>
    </citation>
    <scope>NUCLEOTIDE SEQUENCE</scope>
</reference>
<dbReference type="PROSITE" id="PS50075">
    <property type="entry name" value="CARRIER"/>
    <property type="match status" value="1"/>
</dbReference>